<keyword evidence="2" id="KW-1185">Reference proteome</keyword>
<protein>
    <recommendedName>
        <fullName evidence="3">AMP-binding enzyme C-terminal domain-containing protein</fullName>
    </recommendedName>
</protein>
<sequence>MLLNRIPGVRESFAWGYRAKDGDIQVCAKLVLDEEYFKSNGNPSIEAIGEMMDAEIRKINNTLPKYKIIRYFVLSKQDLIKTTTLKIRRSHEQERIQKILDAKGLEMRKLSKQIID</sequence>
<dbReference type="RefSeq" id="WP_149679294.1">
    <property type="nucleotide sequence ID" value="NZ_FQZP01000046.1"/>
</dbReference>
<evidence type="ECO:0000313" key="2">
    <source>
        <dbReference type="Proteomes" id="UP000324781"/>
    </source>
</evidence>
<gene>
    <name evidence="1" type="ORF">SAMN05444373_10461</name>
</gene>
<name>A0A1M6IPD8_9FIRM</name>
<dbReference type="SUPFAM" id="SSF56801">
    <property type="entry name" value="Acetyl-CoA synthetase-like"/>
    <property type="match status" value="1"/>
</dbReference>
<dbReference type="EMBL" id="FQZP01000046">
    <property type="protein sequence ID" value="SHJ36285.1"/>
    <property type="molecule type" value="Genomic_DNA"/>
</dbReference>
<accession>A0A1M6IPD8</accession>
<dbReference type="Proteomes" id="UP000324781">
    <property type="component" value="Unassembled WGS sequence"/>
</dbReference>
<dbReference type="AlphaFoldDB" id="A0A1M6IPD8"/>
<proteinExistence type="predicted"/>
<dbReference type="Gene3D" id="3.30.300.30">
    <property type="match status" value="1"/>
</dbReference>
<evidence type="ECO:0008006" key="3">
    <source>
        <dbReference type="Google" id="ProtNLM"/>
    </source>
</evidence>
<dbReference type="InterPro" id="IPR045851">
    <property type="entry name" value="AMP-bd_C_sf"/>
</dbReference>
<reference evidence="1 2" key="1">
    <citation type="submission" date="2016-11" db="EMBL/GenBank/DDBJ databases">
        <authorList>
            <person name="Varghese N."/>
            <person name="Submissions S."/>
        </authorList>
    </citation>
    <scope>NUCLEOTIDE SEQUENCE [LARGE SCALE GENOMIC DNA]</scope>
    <source>
        <strain evidence="1 2">DSM 19027</strain>
    </source>
</reference>
<evidence type="ECO:0000313" key="1">
    <source>
        <dbReference type="EMBL" id="SHJ36285.1"/>
    </source>
</evidence>
<organism evidence="1 2">
    <name type="scientific">Thermoclostridium caenicola</name>
    <dbReference type="NCBI Taxonomy" id="659425"/>
    <lineage>
        <taxon>Bacteria</taxon>
        <taxon>Bacillati</taxon>
        <taxon>Bacillota</taxon>
        <taxon>Clostridia</taxon>
        <taxon>Eubacteriales</taxon>
        <taxon>Oscillospiraceae</taxon>
        <taxon>Thermoclostridium</taxon>
    </lineage>
</organism>